<keyword evidence="6 7" id="KW-0472">Membrane</keyword>
<keyword evidence="3" id="KW-0813">Transport</keyword>
<evidence type="ECO:0000256" key="3">
    <source>
        <dbReference type="ARBA" id="ARBA00022448"/>
    </source>
</evidence>
<feature type="transmembrane region" description="Helical" evidence="7">
    <location>
        <begin position="252"/>
        <end position="270"/>
    </location>
</feature>
<feature type="transmembrane region" description="Helical" evidence="7">
    <location>
        <begin position="302"/>
        <end position="326"/>
    </location>
</feature>
<feature type="transmembrane region" description="Helical" evidence="7">
    <location>
        <begin position="213"/>
        <end position="232"/>
    </location>
</feature>
<evidence type="ECO:0000313" key="10">
    <source>
        <dbReference type="Proteomes" id="UP000288024"/>
    </source>
</evidence>
<feature type="domain" description="Major facilitator superfamily (MFS) profile" evidence="8">
    <location>
        <begin position="8"/>
        <end position="390"/>
    </location>
</feature>
<dbReference type="InterPro" id="IPR011701">
    <property type="entry name" value="MFS"/>
</dbReference>
<accession>A0A3S2UE54</accession>
<feature type="transmembrane region" description="Helical" evidence="7">
    <location>
        <begin position="368"/>
        <end position="387"/>
    </location>
</feature>
<name>A0A3S2UE54_9BACI</name>
<feature type="transmembrane region" description="Helical" evidence="7">
    <location>
        <begin position="132"/>
        <end position="153"/>
    </location>
</feature>
<gene>
    <name evidence="9" type="ORF">EM808_18205</name>
</gene>
<dbReference type="EMBL" id="RZTZ01000008">
    <property type="protein sequence ID" value="RVT59853.1"/>
    <property type="molecule type" value="Genomic_DNA"/>
</dbReference>
<dbReference type="InterPro" id="IPR036259">
    <property type="entry name" value="MFS_trans_sf"/>
</dbReference>
<dbReference type="RefSeq" id="WP_127739632.1">
    <property type="nucleotide sequence ID" value="NZ_CP196003.1"/>
</dbReference>
<organism evidence="9 10">
    <name type="scientific">Niallia taxi</name>
    <dbReference type="NCBI Taxonomy" id="2499688"/>
    <lineage>
        <taxon>Bacteria</taxon>
        <taxon>Bacillati</taxon>
        <taxon>Bacillota</taxon>
        <taxon>Bacilli</taxon>
        <taxon>Bacillales</taxon>
        <taxon>Bacillaceae</taxon>
        <taxon>Niallia</taxon>
    </lineage>
</organism>
<evidence type="ECO:0000256" key="1">
    <source>
        <dbReference type="ARBA" id="ARBA00004651"/>
    </source>
</evidence>
<feature type="transmembrane region" description="Helical" evidence="7">
    <location>
        <begin position="44"/>
        <end position="62"/>
    </location>
</feature>
<evidence type="ECO:0000256" key="4">
    <source>
        <dbReference type="ARBA" id="ARBA00022692"/>
    </source>
</evidence>
<keyword evidence="10" id="KW-1185">Reference proteome</keyword>
<feature type="transmembrane region" description="Helical" evidence="7">
    <location>
        <begin position="277"/>
        <end position="296"/>
    </location>
</feature>
<dbReference type="InterPro" id="IPR051788">
    <property type="entry name" value="MFS_Transporter"/>
</dbReference>
<evidence type="ECO:0000256" key="7">
    <source>
        <dbReference type="SAM" id="Phobius"/>
    </source>
</evidence>
<dbReference type="PROSITE" id="PS00216">
    <property type="entry name" value="SUGAR_TRANSPORT_1"/>
    <property type="match status" value="1"/>
</dbReference>
<dbReference type="GeneID" id="87618669"/>
<feature type="transmembrane region" description="Helical" evidence="7">
    <location>
        <begin position="338"/>
        <end position="362"/>
    </location>
</feature>
<feature type="transmembrane region" description="Helical" evidence="7">
    <location>
        <begin position="12"/>
        <end position="32"/>
    </location>
</feature>
<dbReference type="PANTHER" id="PTHR23514">
    <property type="entry name" value="BYPASS OF STOP CODON PROTEIN 6"/>
    <property type="match status" value="1"/>
</dbReference>
<evidence type="ECO:0000256" key="2">
    <source>
        <dbReference type="ARBA" id="ARBA00008335"/>
    </source>
</evidence>
<dbReference type="Proteomes" id="UP000288024">
    <property type="component" value="Unassembled WGS sequence"/>
</dbReference>
<dbReference type="Gene3D" id="1.20.1250.20">
    <property type="entry name" value="MFS general substrate transporter like domains"/>
    <property type="match status" value="2"/>
</dbReference>
<reference evidence="9 10" key="1">
    <citation type="submission" date="2019-01" db="EMBL/GenBank/DDBJ databases">
        <title>Bacillus sp. M5HDSG1-1, whole genome shotgun sequence.</title>
        <authorList>
            <person name="Tuo L."/>
        </authorList>
    </citation>
    <scope>NUCLEOTIDE SEQUENCE [LARGE SCALE GENOMIC DNA]</scope>
    <source>
        <strain evidence="9 10">M5HDSG1-1</strain>
    </source>
</reference>
<dbReference type="GO" id="GO:0005886">
    <property type="term" value="C:plasma membrane"/>
    <property type="evidence" value="ECO:0007669"/>
    <property type="project" value="UniProtKB-SubCell"/>
</dbReference>
<evidence type="ECO:0000256" key="6">
    <source>
        <dbReference type="ARBA" id="ARBA00023136"/>
    </source>
</evidence>
<feature type="transmembrane region" description="Helical" evidence="7">
    <location>
        <begin position="159"/>
        <end position="179"/>
    </location>
</feature>
<dbReference type="SUPFAM" id="SSF103473">
    <property type="entry name" value="MFS general substrate transporter"/>
    <property type="match status" value="1"/>
</dbReference>
<dbReference type="AlphaFoldDB" id="A0A3S2UE54"/>
<dbReference type="PANTHER" id="PTHR23514:SF3">
    <property type="entry name" value="BYPASS OF STOP CODON PROTEIN 6"/>
    <property type="match status" value="1"/>
</dbReference>
<feature type="transmembrane region" description="Helical" evidence="7">
    <location>
        <begin position="97"/>
        <end position="120"/>
    </location>
</feature>
<keyword evidence="4 7" id="KW-0812">Transmembrane</keyword>
<dbReference type="InterPro" id="IPR005829">
    <property type="entry name" value="Sugar_transporter_CS"/>
</dbReference>
<comment type="caution">
    <text evidence="9">The sequence shown here is derived from an EMBL/GenBank/DDBJ whole genome shotgun (WGS) entry which is preliminary data.</text>
</comment>
<dbReference type="GO" id="GO:0022857">
    <property type="term" value="F:transmembrane transporter activity"/>
    <property type="evidence" value="ECO:0007669"/>
    <property type="project" value="InterPro"/>
</dbReference>
<sequence>MKHKYLNMALGLYMSYFLLGMINIILASNMSFLSEQLNVEKTDISLLISVVGVGHLLSINIAGRFSDRYGRKPLVVAATILYMVFLIGIPLTSHYQIAMGLAFIAGICNSLLDSGTYPALNEAFDEASGTATVLLKAFISFGASLLPMMINFFVVEKLFYGLVFFVPALLFLFNGLFLMKVSFPKFKEEKASQDAIITESAASIGPKLWREGAALILLGFSSVSLFTVVQTWLPTYGQEVLHLDKLKSIGLLSFYSTGGLISILLLAVLLKRTIKPITAIVILPAFAFLALLLLIINNNPTLLPIISFCLGLFMSGIFQLTVTVMIELFPHKKGVSVSYVSAAASIAFIVIPFITGLFIKYIGVSSVFMLDLVIAFISTILALFISVTQRNKRSDFILKK</sequence>
<evidence type="ECO:0000256" key="5">
    <source>
        <dbReference type="ARBA" id="ARBA00022989"/>
    </source>
</evidence>
<comment type="subcellular location">
    <subcellularLocation>
        <location evidence="1">Cell membrane</location>
        <topology evidence="1">Multi-pass membrane protein</topology>
    </subcellularLocation>
</comment>
<dbReference type="PROSITE" id="PS50850">
    <property type="entry name" value="MFS"/>
    <property type="match status" value="1"/>
</dbReference>
<feature type="transmembrane region" description="Helical" evidence="7">
    <location>
        <begin position="74"/>
        <end position="91"/>
    </location>
</feature>
<proteinExistence type="inferred from homology"/>
<dbReference type="InterPro" id="IPR020846">
    <property type="entry name" value="MFS_dom"/>
</dbReference>
<evidence type="ECO:0000259" key="8">
    <source>
        <dbReference type="PROSITE" id="PS50850"/>
    </source>
</evidence>
<dbReference type="Pfam" id="PF07690">
    <property type="entry name" value="MFS_1"/>
    <property type="match status" value="1"/>
</dbReference>
<evidence type="ECO:0000313" key="9">
    <source>
        <dbReference type="EMBL" id="RVT59853.1"/>
    </source>
</evidence>
<protein>
    <submittedName>
        <fullName evidence="9">MFS transporter</fullName>
    </submittedName>
</protein>
<keyword evidence="5 7" id="KW-1133">Transmembrane helix</keyword>
<comment type="similarity">
    <text evidence="2">Belongs to the major facilitator superfamily.</text>
</comment>